<accession>A0ABY4E3M1</accession>
<feature type="chain" id="PRO_5045425211" description="Lipoprotein" evidence="1">
    <location>
        <begin position="27"/>
        <end position="155"/>
    </location>
</feature>
<reference evidence="2 3" key="1">
    <citation type="journal article" date="2022" name="Res Sq">
        <title>Evolution of multicellular longitudinally dividing oral cavity symbionts (Neisseriaceae).</title>
        <authorList>
            <person name="Nyongesa S."/>
            <person name="Weber P."/>
            <person name="Bernet E."/>
            <person name="Pullido F."/>
            <person name="Nieckarz M."/>
            <person name="Delaby M."/>
            <person name="Nieves C."/>
            <person name="Viehboeck T."/>
            <person name="Krause N."/>
            <person name="Rivera-Millot A."/>
            <person name="Nakamura A."/>
            <person name="Vischer N."/>
            <person name="VanNieuwenhze M."/>
            <person name="Brun Y."/>
            <person name="Cava F."/>
            <person name="Bulgheresi S."/>
            <person name="Veyrier F."/>
        </authorList>
    </citation>
    <scope>NUCLEOTIDE SEQUENCE [LARGE SCALE GENOMIC DNA]</scope>
    <source>
        <strain evidence="2 3">SN4</strain>
    </source>
</reference>
<dbReference type="RefSeq" id="WP_058356119.1">
    <property type="nucleotide sequence ID" value="NZ_CABKVG010000008.1"/>
</dbReference>
<evidence type="ECO:0000313" key="3">
    <source>
        <dbReference type="Proteomes" id="UP000832011"/>
    </source>
</evidence>
<keyword evidence="3" id="KW-1185">Reference proteome</keyword>
<name>A0ABY4E3M1_9NEIS</name>
<gene>
    <name evidence="2" type="ORF">LVJ82_03030</name>
</gene>
<keyword evidence="1" id="KW-0732">Signal</keyword>
<sequence length="155" mass="17812">MPTTFAPLRHTLLCLCLLLSSAWANAIRIAEMPVTPLHGVWVNQSDAKQRQEACRAWQQQTRMPQLTILSINGRSAHLFDTSSKRSSYWHLGPRQATYTQNTPTHIQGWAQWQDLNKLDNSTDTQVFDFALQADDSLATPLLESKRFYRCYPSKY</sequence>
<protein>
    <recommendedName>
        <fullName evidence="4">Lipoprotein</fullName>
    </recommendedName>
</protein>
<proteinExistence type="predicted"/>
<feature type="signal peptide" evidence="1">
    <location>
        <begin position="1"/>
        <end position="26"/>
    </location>
</feature>
<dbReference type="EMBL" id="CP091511">
    <property type="protein sequence ID" value="UOO89976.1"/>
    <property type="molecule type" value="Genomic_DNA"/>
</dbReference>
<evidence type="ECO:0008006" key="4">
    <source>
        <dbReference type="Google" id="ProtNLM"/>
    </source>
</evidence>
<evidence type="ECO:0000313" key="2">
    <source>
        <dbReference type="EMBL" id="UOO89976.1"/>
    </source>
</evidence>
<organism evidence="2 3">
    <name type="scientific">Vitreoscilla massiliensis</name>
    <dbReference type="NCBI Taxonomy" id="1689272"/>
    <lineage>
        <taxon>Bacteria</taxon>
        <taxon>Pseudomonadati</taxon>
        <taxon>Pseudomonadota</taxon>
        <taxon>Betaproteobacteria</taxon>
        <taxon>Neisseriales</taxon>
        <taxon>Neisseriaceae</taxon>
        <taxon>Vitreoscilla</taxon>
    </lineage>
</organism>
<dbReference type="Proteomes" id="UP000832011">
    <property type="component" value="Chromosome"/>
</dbReference>
<evidence type="ECO:0000256" key="1">
    <source>
        <dbReference type="SAM" id="SignalP"/>
    </source>
</evidence>